<dbReference type="Pfam" id="PF02254">
    <property type="entry name" value="TrkA_N"/>
    <property type="match status" value="1"/>
</dbReference>
<evidence type="ECO:0000313" key="2">
    <source>
        <dbReference type="EMBL" id="PNH18949.1"/>
    </source>
</evidence>
<dbReference type="PROSITE" id="PS51201">
    <property type="entry name" value="RCK_N"/>
    <property type="match status" value="1"/>
</dbReference>
<protein>
    <submittedName>
        <fullName evidence="2">Potassium transporter Trk</fullName>
    </submittedName>
</protein>
<dbReference type="Gene3D" id="3.30.70.1450">
    <property type="entry name" value="Regulator of K+ conductance, C-terminal domain"/>
    <property type="match status" value="1"/>
</dbReference>
<feature type="domain" description="RCK N-terminal" evidence="1">
    <location>
        <begin position="4"/>
        <end position="120"/>
    </location>
</feature>
<gene>
    <name evidence="2" type="ORF">B7R76_05250</name>
</gene>
<proteinExistence type="predicted"/>
<organism evidence="2 3">
    <name type="scientific">Mageeibacillus indolicus</name>
    <dbReference type="NCBI Taxonomy" id="884684"/>
    <lineage>
        <taxon>Bacteria</taxon>
        <taxon>Bacillati</taxon>
        <taxon>Bacillota</taxon>
        <taxon>Clostridia</taxon>
        <taxon>Eubacteriales</taxon>
        <taxon>Oscillospiraceae</taxon>
        <taxon>Mageeibacillus</taxon>
    </lineage>
</organism>
<dbReference type="InterPro" id="IPR036721">
    <property type="entry name" value="RCK_C_sf"/>
</dbReference>
<dbReference type="RefSeq" id="WP_102892551.1">
    <property type="nucleotide sequence ID" value="NZ_NBZD01000002.1"/>
</dbReference>
<accession>A0A2J8B2E6</accession>
<dbReference type="PANTHER" id="PTHR43833">
    <property type="entry name" value="POTASSIUM CHANNEL PROTEIN 2-RELATED-RELATED"/>
    <property type="match status" value="1"/>
</dbReference>
<dbReference type="GO" id="GO:0006813">
    <property type="term" value="P:potassium ion transport"/>
    <property type="evidence" value="ECO:0007669"/>
    <property type="project" value="InterPro"/>
</dbReference>
<dbReference type="PANTHER" id="PTHR43833:SF7">
    <property type="entry name" value="KTR SYSTEM POTASSIUM UPTAKE PROTEIN C"/>
    <property type="match status" value="1"/>
</dbReference>
<dbReference type="Gene3D" id="3.40.50.720">
    <property type="entry name" value="NAD(P)-binding Rossmann-like Domain"/>
    <property type="match status" value="1"/>
</dbReference>
<dbReference type="Proteomes" id="UP000236394">
    <property type="component" value="Unassembled WGS sequence"/>
</dbReference>
<sequence length="219" mass="24067">MKRNKLYGVLGLGVFGSTIAQTLAEKGYEVIAVDKEVACVDRLAESVAQANIADITDIEQLREIGIGNCDIVVVAVSSQLEVSLMAILNLQELGIPYILAKAKNKKAVQILTRIGVNKVVRPEHDMGERVAKSLMSQNIIDVIDLDENYSIVEMHLPSSWVGHSIIDLDVRNKYGINILGIREPDDTALTINFDIHKPLAADITLYVIAPTAKLNKFDF</sequence>
<evidence type="ECO:0000313" key="3">
    <source>
        <dbReference type="Proteomes" id="UP000236394"/>
    </source>
</evidence>
<dbReference type="InterPro" id="IPR050721">
    <property type="entry name" value="Trk_Ktr_HKT_K-transport"/>
</dbReference>
<comment type="caution">
    <text evidence="2">The sequence shown here is derived from an EMBL/GenBank/DDBJ whole genome shotgun (WGS) entry which is preliminary data.</text>
</comment>
<dbReference type="SUPFAM" id="SSF51735">
    <property type="entry name" value="NAD(P)-binding Rossmann-fold domains"/>
    <property type="match status" value="1"/>
</dbReference>
<dbReference type="InterPro" id="IPR036291">
    <property type="entry name" value="NAD(P)-bd_dom_sf"/>
</dbReference>
<dbReference type="InterPro" id="IPR003148">
    <property type="entry name" value="RCK_N"/>
</dbReference>
<name>A0A2J8B2E6_9FIRM</name>
<dbReference type="SUPFAM" id="SSF116726">
    <property type="entry name" value="TrkA C-terminal domain-like"/>
    <property type="match status" value="1"/>
</dbReference>
<dbReference type="AlphaFoldDB" id="A0A2J8B2E6"/>
<dbReference type="EMBL" id="NBZD01000002">
    <property type="protein sequence ID" value="PNH18949.1"/>
    <property type="molecule type" value="Genomic_DNA"/>
</dbReference>
<evidence type="ECO:0000259" key="1">
    <source>
        <dbReference type="PROSITE" id="PS51201"/>
    </source>
</evidence>
<reference evidence="3" key="1">
    <citation type="submission" date="2017-04" db="EMBL/GenBank/DDBJ databases">
        <authorList>
            <person name="Bumgarner R.E."/>
            <person name="Fredricks D.N."/>
            <person name="Srinivasan S."/>
        </authorList>
    </citation>
    <scope>NUCLEOTIDE SEQUENCE [LARGE SCALE GENOMIC DNA]</scope>
    <source>
        <strain evidence="3">KA00405</strain>
    </source>
</reference>